<proteinExistence type="predicted"/>
<organism evidence="1 2">
    <name type="scientific">Papaver somniferum</name>
    <name type="common">Opium poppy</name>
    <dbReference type="NCBI Taxonomy" id="3469"/>
    <lineage>
        <taxon>Eukaryota</taxon>
        <taxon>Viridiplantae</taxon>
        <taxon>Streptophyta</taxon>
        <taxon>Embryophyta</taxon>
        <taxon>Tracheophyta</taxon>
        <taxon>Spermatophyta</taxon>
        <taxon>Magnoliopsida</taxon>
        <taxon>Ranunculales</taxon>
        <taxon>Papaveraceae</taxon>
        <taxon>Papaveroideae</taxon>
        <taxon>Papaver</taxon>
    </lineage>
</organism>
<reference evidence="1 2" key="1">
    <citation type="journal article" date="2018" name="Science">
        <title>The opium poppy genome and morphinan production.</title>
        <authorList>
            <person name="Guo L."/>
            <person name="Winzer T."/>
            <person name="Yang X."/>
            <person name="Li Y."/>
            <person name="Ning Z."/>
            <person name="He Z."/>
            <person name="Teodor R."/>
            <person name="Lu Y."/>
            <person name="Bowser T.A."/>
            <person name="Graham I.A."/>
            <person name="Ye K."/>
        </authorList>
    </citation>
    <scope>NUCLEOTIDE SEQUENCE [LARGE SCALE GENOMIC DNA]</scope>
    <source>
        <strain evidence="2">cv. HN1</strain>
        <tissue evidence="1">Leaves</tissue>
    </source>
</reference>
<dbReference type="Proteomes" id="UP000316621">
    <property type="component" value="Chromosome 2"/>
</dbReference>
<evidence type="ECO:0000313" key="1">
    <source>
        <dbReference type="EMBL" id="RZC52153.1"/>
    </source>
</evidence>
<accession>A0A4Y7ITD6</accession>
<dbReference type="AlphaFoldDB" id="A0A4Y7ITD6"/>
<protein>
    <submittedName>
        <fullName evidence="1">Uncharacterized protein</fullName>
    </submittedName>
</protein>
<dbReference type="Gramene" id="RZC52153">
    <property type="protein sequence ID" value="RZC52153"/>
    <property type="gene ID" value="C5167_020579"/>
</dbReference>
<name>A0A4Y7ITD6_PAPSO</name>
<keyword evidence="2" id="KW-1185">Reference proteome</keyword>
<gene>
    <name evidence="1" type="ORF">C5167_020579</name>
</gene>
<evidence type="ECO:0000313" key="2">
    <source>
        <dbReference type="Proteomes" id="UP000316621"/>
    </source>
</evidence>
<sequence length="61" mass="7231">MEEKGRINPKFFNRSSVTKHRRQIQHHLQILGLGLDTQDTSPYHQFCCSLISRGFFLMPER</sequence>
<dbReference type="EMBL" id="CM010716">
    <property type="protein sequence ID" value="RZC52153.1"/>
    <property type="molecule type" value="Genomic_DNA"/>
</dbReference>